<gene>
    <name evidence="1" type="ORF">AWN90_04045</name>
</gene>
<accession>A0A164JJB0</accession>
<comment type="caution">
    <text evidence="1">The sequence shown here is derived from an EMBL/GenBank/DDBJ whole genome shotgun (WGS) entry which is preliminary data.</text>
</comment>
<dbReference type="EMBL" id="LWGR01000015">
    <property type="protein sequence ID" value="KZM70456.1"/>
    <property type="molecule type" value="Genomic_DNA"/>
</dbReference>
<dbReference type="AlphaFoldDB" id="A0A164JJB0"/>
<dbReference type="Proteomes" id="UP000076512">
    <property type="component" value="Unassembled WGS sequence"/>
</dbReference>
<protein>
    <submittedName>
        <fullName evidence="1">Uncharacterized protein</fullName>
    </submittedName>
</protein>
<dbReference type="RefSeq" id="WP_156673832.1">
    <property type="nucleotide sequence ID" value="NZ_JABMCZ010000003.1"/>
</dbReference>
<evidence type="ECO:0000313" key="1">
    <source>
        <dbReference type="EMBL" id="KZM70456.1"/>
    </source>
</evidence>
<name>A0A164JJB0_9NOCA</name>
<reference evidence="1 2" key="1">
    <citation type="submission" date="2016-04" db="EMBL/GenBank/DDBJ databases">
        <authorList>
            <person name="Evans L.H."/>
            <person name="Alamgir A."/>
            <person name="Owens N."/>
            <person name="Weber N.D."/>
            <person name="Virtaneva K."/>
            <person name="Barbian K."/>
            <person name="Babar A."/>
            <person name="Rosenke K."/>
        </authorList>
    </citation>
    <scope>NUCLEOTIDE SEQUENCE [LARGE SCALE GENOMIC DNA]</scope>
    <source>
        <strain evidence="1 2">IFM 0406</strain>
    </source>
</reference>
<evidence type="ECO:0000313" key="2">
    <source>
        <dbReference type="Proteomes" id="UP000076512"/>
    </source>
</evidence>
<sequence>MNCERSIRTHIWTPPPNNALDFPGTAAAILDGHRACRAGTDGTAASCSTKLAVLLICADKGWDIGTWTPEIQALRADLRRRRAPLQLPTPPEQTL</sequence>
<organism evidence="1 2">
    <name type="scientific">Nocardia terpenica</name>
    <dbReference type="NCBI Taxonomy" id="455432"/>
    <lineage>
        <taxon>Bacteria</taxon>
        <taxon>Bacillati</taxon>
        <taxon>Actinomycetota</taxon>
        <taxon>Actinomycetes</taxon>
        <taxon>Mycobacteriales</taxon>
        <taxon>Nocardiaceae</taxon>
        <taxon>Nocardia</taxon>
    </lineage>
</organism>
<proteinExistence type="predicted"/>
<keyword evidence="2" id="KW-1185">Reference proteome</keyword>